<feature type="region of interest" description="Disordered" evidence="1">
    <location>
        <begin position="1231"/>
        <end position="1266"/>
    </location>
</feature>
<evidence type="ECO:0000313" key="3">
    <source>
        <dbReference type="Proteomes" id="UP000271974"/>
    </source>
</evidence>
<feature type="compositionally biased region" description="Polar residues" evidence="1">
    <location>
        <begin position="1100"/>
        <end position="1113"/>
    </location>
</feature>
<feature type="compositionally biased region" description="Polar residues" evidence="1">
    <location>
        <begin position="944"/>
        <end position="960"/>
    </location>
</feature>
<feature type="region of interest" description="Disordered" evidence="1">
    <location>
        <begin position="700"/>
        <end position="725"/>
    </location>
</feature>
<feature type="compositionally biased region" description="Basic and acidic residues" evidence="1">
    <location>
        <begin position="391"/>
        <end position="412"/>
    </location>
</feature>
<feature type="region of interest" description="Disordered" evidence="1">
    <location>
        <begin position="840"/>
        <end position="960"/>
    </location>
</feature>
<dbReference type="Proteomes" id="UP000271974">
    <property type="component" value="Unassembled WGS sequence"/>
</dbReference>
<feature type="compositionally biased region" description="Basic and acidic residues" evidence="1">
    <location>
        <begin position="896"/>
        <end position="905"/>
    </location>
</feature>
<sequence>MSRRRSPAAAVGAAKASWDIVGSPDDHHGNGSDVTADQNATPAPDIFKQRRAIGRHTVLRTSAAAPRRTNDDLTNCEGKVAATRKIRGPPTLLDRPRSSTGFEDYFSDADASARLRLLKANSTLQNLKQMAKKNLNTGSNEIRNMSSHKNENLKIEHSEGTLVGSERKTHERSLHRTGHRERLCHNEDNDLCRGEYTDKVKAFRALVGPAFDTLKDGPSQRDISNEQLKRARSVSSVVDEVGKYLKFSSQSSGKGDMPFSTHLDNEIYLENEQSLKTPIQRIQGDEKDIIQRHDLPSSFTKSIREMVDQRSKFGASSKSFQDELDERRNVFSEDDSLGCSKQIVSGSYFQNYAFRYNDGKTGKENSGDTPLKVHRKREDTKRVMRRPSQSGEERAREREGDKHSDTVSERRGNHYLFEQDANAFLADNVRATLSNDTELVDKEVFEYIDQASETRRRHQNSRLHQNRAQSTHSVDVERSHYREFGARPSSSQEVIYRSSASISRGSQARPLTATGLSERSTEQIGSKYASTASSAISAKDAGLTSSNVGPIAKRNERRMAHAEVVDGIPEKDASLKVHLNFLGASLTNLSSRLTSSSESDLRSHTNERPGGAGDFSASLKQGSKSASAVSGTGRAAETLSRDSPTAMSRRQSGSACVASPFDIAHVKISVGEDGLSLQTWASSSSLVLGSASEAAANREARGRHHVAHSSLSIAHSDKSSVGDTSSCRIGSTLDGKQTNVHVASKDGSFLSRTSSSVPNSPRDILLLDSATRHINYTKQKESFRTDSDYRSLEKPSKNVSKRLKDSQTDSKAFSSNYQDIEVSDTLESTYQNSQNSLEDTLVTDGATNGHRSKETNRSITKIHADSRGTQDRPERSRIISRKNPLKALHPSSPDSPDLKIGDTDHGLAINKRFNSQNRLVSPETNERTKEKHILVKRPTKGRVDQTSQKQSSDVKSPRLNSLKLSVRNLGASRSKSSLELFSGGGPEFDSPLPSKTKMKEITEKLRPQTSLAISANPNKKDITQYTKSTKSASEKDDNSKSRGALLKQKVQKLHEDITRRLQSRENSSFSINSSYDQRQSHEDTPRQHRKMSNVDHGSGESDSCISDASTIQKVGTPDANGLPQSPRLVHRRRSPGLHSNISSPLSSPKPGFATSTPVKSARPSYTNDASESETEVKRRLLRQVAAELGKEKLNSEVEKEMDTAQKFNYGRFTPDVTDRISSLRRSAKLKQLLKTRSRDEDSSSDDEVDRPKEANHAQSSRFGLRRSESTGSLLKVKVKGKEDFMGRILDKMSGLSGGTRQLDQAIGYVAQPIRRSGGSREMKPDLDNRVSGRASPADMLLGHLDNPQMVKLLQRLYKADPDTRKALMVKFQYFKTWEYYAKDTKEKRIRKEEL</sequence>
<feature type="region of interest" description="Disordered" evidence="1">
    <location>
        <begin position="593"/>
        <end position="654"/>
    </location>
</feature>
<feature type="compositionally biased region" description="Basic and acidic residues" evidence="1">
    <location>
        <begin position="781"/>
        <end position="808"/>
    </location>
</feature>
<feature type="non-terminal residue" evidence="2">
    <location>
        <position position="1394"/>
    </location>
</feature>
<keyword evidence="3" id="KW-1185">Reference proteome</keyword>
<proteinExistence type="predicted"/>
<organism evidence="2 3">
    <name type="scientific">Elysia chlorotica</name>
    <name type="common">Eastern emerald elysia</name>
    <name type="synonym">Sea slug</name>
    <dbReference type="NCBI Taxonomy" id="188477"/>
    <lineage>
        <taxon>Eukaryota</taxon>
        <taxon>Metazoa</taxon>
        <taxon>Spiralia</taxon>
        <taxon>Lophotrochozoa</taxon>
        <taxon>Mollusca</taxon>
        <taxon>Gastropoda</taxon>
        <taxon>Heterobranchia</taxon>
        <taxon>Euthyneura</taxon>
        <taxon>Panpulmonata</taxon>
        <taxon>Sacoglossa</taxon>
        <taxon>Placobranchoidea</taxon>
        <taxon>Plakobranchidae</taxon>
        <taxon>Elysia</taxon>
    </lineage>
</organism>
<feature type="region of interest" description="Disordered" evidence="1">
    <location>
        <begin position="781"/>
        <end position="815"/>
    </location>
</feature>
<feature type="compositionally biased region" description="Low complexity" evidence="1">
    <location>
        <begin position="1064"/>
        <end position="1074"/>
    </location>
</feature>
<feature type="compositionally biased region" description="Polar residues" evidence="1">
    <location>
        <begin position="641"/>
        <end position="654"/>
    </location>
</feature>
<accession>A0A3S1A5A8</accession>
<dbReference type="OrthoDB" id="10590531at2759"/>
<protein>
    <submittedName>
        <fullName evidence="2">Uncharacterized protein</fullName>
    </submittedName>
</protein>
<feature type="compositionally biased region" description="Basic residues" evidence="1">
    <location>
        <begin position="455"/>
        <end position="465"/>
    </location>
</feature>
<feature type="compositionally biased region" description="Polar residues" evidence="1">
    <location>
        <begin position="912"/>
        <end position="923"/>
    </location>
</feature>
<reference evidence="2 3" key="1">
    <citation type="submission" date="2019-01" db="EMBL/GenBank/DDBJ databases">
        <title>A draft genome assembly of the solar-powered sea slug Elysia chlorotica.</title>
        <authorList>
            <person name="Cai H."/>
            <person name="Li Q."/>
            <person name="Fang X."/>
            <person name="Li J."/>
            <person name="Curtis N.E."/>
            <person name="Altenburger A."/>
            <person name="Shibata T."/>
            <person name="Feng M."/>
            <person name="Maeda T."/>
            <person name="Schwartz J.A."/>
            <person name="Shigenobu S."/>
            <person name="Lundholm N."/>
            <person name="Nishiyama T."/>
            <person name="Yang H."/>
            <person name="Hasebe M."/>
            <person name="Li S."/>
            <person name="Pierce S.K."/>
            <person name="Wang J."/>
        </authorList>
    </citation>
    <scope>NUCLEOTIDE SEQUENCE [LARGE SCALE GENOMIC DNA]</scope>
    <source>
        <strain evidence="2">EC2010</strain>
        <tissue evidence="2">Whole organism of an adult</tissue>
    </source>
</reference>
<feature type="compositionally biased region" description="Polar residues" evidence="1">
    <location>
        <begin position="618"/>
        <end position="630"/>
    </location>
</feature>
<dbReference type="EMBL" id="RQTK01000019">
    <property type="protein sequence ID" value="RUS91044.1"/>
    <property type="molecule type" value="Genomic_DNA"/>
</dbReference>
<gene>
    <name evidence="2" type="ORF">EGW08_001172</name>
</gene>
<feature type="compositionally biased region" description="Polar residues" evidence="1">
    <location>
        <begin position="1153"/>
        <end position="1169"/>
    </location>
</feature>
<feature type="compositionally biased region" description="Polar residues" evidence="1">
    <location>
        <begin position="1137"/>
        <end position="1146"/>
    </location>
</feature>
<feature type="region of interest" description="Disordered" evidence="1">
    <location>
        <begin position="1006"/>
        <end position="1176"/>
    </location>
</feature>
<feature type="compositionally biased region" description="Polar residues" evidence="1">
    <location>
        <begin position="488"/>
        <end position="506"/>
    </location>
</feature>
<name>A0A3S1A5A8_ELYCH</name>
<evidence type="ECO:0000256" key="1">
    <source>
        <dbReference type="SAM" id="MobiDB-lite"/>
    </source>
</evidence>
<feature type="compositionally biased region" description="Basic and acidic residues" evidence="1">
    <location>
        <begin position="474"/>
        <end position="485"/>
    </location>
</feature>
<feature type="region of interest" description="Disordered" evidence="1">
    <location>
        <begin position="453"/>
        <end position="522"/>
    </location>
</feature>
<feature type="region of interest" description="Disordered" evidence="1">
    <location>
        <begin position="359"/>
        <end position="412"/>
    </location>
</feature>
<feature type="compositionally biased region" description="Basic and acidic residues" evidence="1">
    <location>
        <begin position="1052"/>
        <end position="1063"/>
    </location>
</feature>
<feature type="region of interest" description="Disordered" evidence="1">
    <location>
        <begin position="1"/>
        <end position="44"/>
    </location>
</feature>
<feature type="compositionally biased region" description="Polar residues" evidence="1">
    <location>
        <begin position="1007"/>
        <end position="1031"/>
    </location>
</feature>
<feature type="compositionally biased region" description="Low complexity" evidence="1">
    <location>
        <begin position="7"/>
        <end position="17"/>
    </location>
</feature>
<feature type="compositionally biased region" description="Basic and acidic residues" evidence="1">
    <location>
        <begin position="924"/>
        <end position="933"/>
    </location>
</feature>
<feature type="compositionally biased region" description="Basic and acidic residues" evidence="1">
    <location>
        <begin position="851"/>
        <end position="877"/>
    </location>
</feature>
<evidence type="ECO:0000313" key="2">
    <source>
        <dbReference type="EMBL" id="RUS91044.1"/>
    </source>
</evidence>
<comment type="caution">
    <text evidence="2">The sequence shown here is derived from an EMBL/GenBank/DDBJ whole genome shotgun (WGS) entry which is preliminary data.</text>
</comment>
<feature type="compositionally biased region" description="Polar residues" evidence="1">
    <location>
        <begin position="32"/>
        <end position="41"/>
    </location>
</feature>